<dbReference type="PROSITE" id="PS51228">
    <property type="entry name" value="ACB_2"/>
    <property type="match status" value="1"/>
</dbReference>
<dbReference type="InterPro" id="IPR000582">
    <property type="entry name" value="Acyl-CoA-binding_protein"/>
</dbReference>
<keyword evidence="1" id="KW-0677">Repeat</keyword>
<dbReference type="InterPro" id="IPR036770">
    <property type="entry name" value="Ankyrin_rpt-contain_sf"/>
</dbReference>
<dbReference type="PANTHER" id="PTHR24119:SF0">
    <property type="entry name" value="ACYL-COA-BINDING DOMAIN-CONTAINING PROTEIN 6"/>
    <property type="match status" value="1"/>
</dbReference>
<evidence type="ECO:0000313" key="6">
    <source>
        <dbReference type="EMBL" id="GJQ10318.1"/>
    </source>
</evidence>
<dbReference type="SUPFAM" id="SSF48403">
    <property type="entry name" value="Ankyrin repeat"/>
    <property type="match status" value="1"/>
</dbReference>
<comment type="caution">
    <text evidence="6">The sequence shown here is derived from an EMBL/GenBank/DDBJ whole genome shotgun (WGS) entry which is preliminary data.</text>
</comment>
<keyword evidence="2 4" id="KW-0040">ANK repeat</keyword>
<keyword evidence="3" id="KW-0446">Lipid-binding</keyword>
<dbReference type="PROSITE" id="PS50088">
    <property type="entry name" value="ANK_REPEAT"/>
    <property type="match status" value="2"/>
</dbReference>
<reference evidence="6" key="2">
    <citation type="submission" date="2022-01" db="EMBL/GenBank/DDBJ databases">
        <authorList>
            <person name="Hirooka S."/>
            <person name="Miyagishima S.Y."/>
        </authorList>
    </citation>
    <scope>NUCLEOTIDE SEQUENCE</scope>
    <source>
        <strain evidence="6">NBRC 102759</strain>
    </source>
</reference>
<evidence type="ECO:0000259" key="5">
    <source>
        <dbReference type="PROSITE" id="PS51228"/>
    </source>
</evidence>
<evidence type="ECO:0000256" key="4">
    <source>
        <dbReference type="PROSITE-ProRule" id="PRU00023"/>
    </source>
</evidence>
<proteinExistence type="predicted"/>
<feature type="repeat" description="ANK" evidence="4">
    <location>
        <begin position="157"/>
        <end position="189"/>
    </location>
</feature>
<dbReference type="SUPFAM" id="SSF47027">
    <property type="entry name" value="Acyl-CoA binding protein"/>
    <property type="match status" value="1"/>
</dbReference>
<dbReference type="InterPro" id="IPR002110">
    <property type="entry name" value="Ankyrin_rpt"/>
</dbReference>
<name>A0A9C7PT74_9RHOD</name>
<protein>
    <recommendedName>
        <fullName evidence="5">ACB domain-containing protein</fullName>
    </recommendedName>
</protein>
<gene>
    <name evidence="6" type="ORF">GpartN1_g2109.t1</name>
</gene>
<dbReference type="OrthoDB" id="10254927at2759"/>
<reference evidence="6" key="1">
    <citation type="journal article" date="2022" name="Proc. Natl. Acad. Sci. U.S.A.">
        <title>Life cycle and functional genomics of the unicellular red alga Galdieria for elucidating algal and plant evolution and industrial use.</title>
        <authorList>
            <person name="Hirooka S."/>
            <person name="Itabashi T."/>
            <person name="Ichinose T.M."/>
            <person name="Onuma R."/>
            <person name="Fujiwara T."/>
            <person name="Yamashita S."/>
            <person name="Jong L.W."/>
            <person name="Tomita R."/>
            <person name="Iwane A.H."/>
            <person name="Miyagishima S.Y."/>
        </authorList>
    </citation>
    <scope>NUCLEOTIDE SEQUENCE</scope>
    <source>
        <strain evidence="6">NBRC 102759</strain>
    </source>
</reference>
<dbReference type="EMBL" id="BQMJ01000015">
    <property type="protein sequence ID" value="GJQ10318.1"/>
    <property type="molecule type" value="Genomic_DNA"/>
</dbReference>
<evidence type="ECO:0000256" key="2">
    <source>
        <dbReference type="ARBA" id="ARBA00023043"/>
    </source>
</evidence>
<sequence>MNETISISDVETSLKEKYLEAVHNVEASYKEIPEEELLVLYGLYKRIKVGEAPFQNPYYFYQWKETAKWKSWREASNLSKEDAMNKYVLLSFKYKATNKEVTIGKQPLGFELPDDEDESSSQVPVLDLCYFTAIGDISSVRYLLEKDPSSVDQRDESDMTPLMYAADRGYLEMVALLLQYGASVHAVDKEGQSALHYACICDYPDVVLQLLKAGANIYLKDIRGQSPWKIATPNIRLQLHSFPNDLE</sequence>
<dbReference type="Proteomes" id="UP001061958">
    <property type="component" value="Unassembled WGS sequence"/>
</dbReference>
<feature type="repeat" description="ANK" evidence="4">
    <location>
        <begin position="190"/>
        <end position="222"/>
    </location>
</feature>
<dbReference type="SMART" id="SM00248">
    <property type="entry name" value="ANK"/>
    <property type="match status" value="3"/>
</dbReference>
<accession>A0A9C7PT74</accession>
<dbReference type="PROSITE" id="PS50297">
    <property type="entry name" value="ANK_REP_REGION"/>
    <property type="match status" value="2"/>
</dbReference>
<dbReference type="GO" id="GO:0000062">
    <property type="term" value="F:fatty-acyl-CoA binding"/>
    <property type="evidence" value="ECO:0007669"/>
    <property type="project" value="InterPro"/>
</dbReference>
<dbReference type="Pfam" id="PF12796">
    <property type="entry name" value="Ank_2"/>
    <property type="match status" value="1"/>
</dbReference>
<dbReference type="Pfam" id="PF00887">
    <property type="entry name" value="ACBP"/>
    <property type="match status" value="1"/>
</dbReference>
<dbReference type="PANTHER" id="PTHR24119">
    <property type="entry name" value="ACYL-COA-BINDING DOMAIN-CONTAINING PROTEIN 6"/>
    <property type="match status" value="1"/>
</dbReference>
<evidence type="ECO:0000256" key="1">
    <source>
        <dbReference type="ARBA" id="ARBA00022737"/>
    </source>
</evidence>
<evidence type="ECO:0000256" key="3">
    <source>
        <dbReference type="ARBA" id="ARBA00023121"/>
    </source>
</evidence>
<evidence type="ECO:0000313" key="7">
    <source>
        <dbReference type="Proteomes" id="UP001061958"/>
    </source>
</evidence>
<dbReference type="AlphaFoldDB" id="A0A9C7PT74"/>
<dbReference type="Gene3D" id="1.20.80.10">
    <property type="match status" value="1"/>
</dbReference>
<organism evidence="6 7">
    <name type="scientific">Galdieria partita</name>
    <dbReference type="NCBI Taxonomy" id="83374"/>
    <lineage>
        <taxon>Eukaryota</taxon>
        <taxon>Rhodophyta</taxon>
        <taxon>Bangiophyceae</taxon>
        <taxon>Galdieriales</taxon>
        <taxon>Galdieriaceae</taxon>
        <taxon>Galdieria</taxon>
    </lineage>
</organism>
<keyword evidence="7" id="KW-1185">Reference proteome</keyword>
<dbReference type="InterPro" id="IPR035984">
    <property type="entry name" value="Acyl-CoA-binding_sf"/>
</dbReference>
<dbReference type="Gene3D" id="1.25.40.20">
    <property type="entry name" value="Ankyrin repeat-containing domain"/>
    <property type="match status" value="2"/>
</dbReference>
<dbReference type="InterPro" id="IPR014352">
    <property type="entry name" value="FERM/acyl-CoA-bd_prot_sf"/>
</dbReference>
<feature type="domain" description="ACB" evidence="5">
    <location>
        <begin position="14"/>
        <end position="100"/>
    </location>
</feature>